<dbReference type="InterPro" id="IPR008969">
    <property type="entry name" value="CarboxyPept-like_regulatory"/>
</dbReference>
<dbReference type="Proteomes" id="UP001596043">
    <property type="component" value="Unassembled WGS sequence"/>
</dbReference>
<feature type="signal peptide" evidence="1">
    <location>
        <begin position="1"/>
        <end position="22"/>
    </location>
</feature>
<organism evidence="2 3">
    <name type="scientific">Dokdonia ponticola</name>
    <dbReference type="NCBI Taxonomy" id="2041041"/>
    <lineage>
        <taxon>Bacteria</taxon>
        <taxon>Pseudomonadati</taxon>
        <taxon>Bacteroidota</taxon>
        <taxon>Flavobacteriia</taxon>
        <taxon>Flavobacteriales</taxon>
        <taxon>Flavobacteriaceae</taxon>
        <taxon>Dokdonia</taxon>
    </lineage>
</organism>
<keyword evidence="3" id="KW-1185">Reference proteome</keyword>
<protein>
    <submittedName>
        <fullName evidence="2">Carboxypeptidase-like regulatory domain-containing protein</fullName>
    </submittedName>
</protein>
<keyword evidence="1" id="KW-0732">Signal</keyword>
<name>A0ABV9HWG9_9FLAO</name>
<evidence type="ECO:0000313" key="2">
    <source>
        <dbReference type="EMBL" id="MFC4634499.1"/>
    </source>
</evidence>
<evidence type="ECO:0000256" key="1">
    <source>
        <dbReference type="SAM" id="SignalP"/>
    </source>
</evidence>
<dbReference type="Gene3D" id="2.60.40.1120">
    <property type="entry name" value="Carboxypeptidase-like, regulatory domain"/>
    <property type="match status" value="1"/>
</dbReference>
<reference evidence="3" key="1">
    <citation type="journal article" date="2019" name="Int. J. Syst. Evol. Microbiol.">
        <title>The Global Catalogue of Microorganisms (GCM) 10K type strain sequencing project: providing services to taxonomists for standard genome sequencing and annotation.</title>
        <authorList>
            <consortium name="The Broad Institute Genomics Platform"/>
            <consortium name="The Broad Institute Genome Sequencing Center for Infectious Disease"/>
            <person name="Wu L."/>
            <person name="Ma J."/>
        </authorList>
    </citation>
    <scope>NUCLEOTIDE SEQUENCE [LARGE SCALE GENOMIC DNA]</scope>
    <source>
        <strain evidence="3">YJ-61-S</strain>
    </source>
</reference>
<feature type="chain" id="PRO_5047067725" evidence="1">
    <location>
        <begin position="23"/>
        <end position="404"/>
    </location>
</feature>
<proteinExistence type="predicted"/>
<evidence type="ECO:0000313" key="3">
    <source>
        <dbReference type="Proteomes" id="UP001596043"/>
    </source>
</evidence>
<dbReference type="Pfam" id="PF13715">
    <property type="entry name" value="CarbopepD_reg_2"/>
    <property type="match status" value="1"/>
</dbReference>
<sequence>MNKFFLFFLSVSILLSSIASLAQNDYKTISGYVLDKETNEPIVFASIYLKGQGIGTTSNNEGYFRFHIPSHREVNTIVISIIGYESLEKNANDFIANQNIYLNSTTTSLDEVVITSTKEKELTAKQIIKKAYQEIKNNYPSEPYILEGFVRDLQKEDEAYVAYLECATKFLYKGITTRKEPEVELLAVRTNYLAPQHPWNENSERKNSIIDLVEDEFIRFDYGPIKGKSSWKYEIEDIVPYQNGMVYQIEGTDKPFQNATLYIDTETFAFIKIELTRQPKNNRYWRDRFTNGAQQASYHVIFEYQEYKGKMYLKYQKEEDAWIIYDGLTSKKVLFTKYPKKELFINKIITDNVASYPFKRNMDISASIENQSETDHPDFWNSYNIPQQTEAQSKILKELKNRTD</sequence>
<dbReference type="RefSeq" id="WP_379978815.1">
    <property type="nucleotide sequence ID" value="NZ_JBHSFV010000006.1"/>
</dbReference>
<comment type="caution">
    <text evidence="2">The sequence shown here is derived from an EMBL/GenBank/DDBJ whole genome shotgun (WGS) entry which is preliminary data.</text>
</comment>
<dbReference type="EMBL" id="JBHSFV010000006">
    <property type="protein sequence ID" value="MFC4634499.1"/>
    <property type="molecule type" value="Genomic_DNA"/>
</dbReference>
<accession>A0ABV9HWG9</accession>
<dbReference type="SUPFAM" id="SSF49464">
    <property type="entry name" value="Carboxypeptidase regulatory domain-like"/>
    <property type="match status" value="1"/>
</dbReference>
<gene>
    <name evidence="2" type="ORF">ACFO3O_11310</name>
</gene>